<proteinExistence type="predicted"/>
<evidence type="ECO:0000313" key="1">
    <source>
        <dbReference type="EMBL" id="MFC6591967.1"/>
    </source>
</evidence>
<comment type="caution">
    <text evidence="1">The sequence shown here is derived from an EMBL/GenBank/DDBJ whole genome shotgun (WGS) entry which is preliminary data.</text>
</comment>
<evidence type="ECO:0000313" key="2">
    <source>
        <dbReference type="Proteomes" id="UP001596297"/>
    </source>
</evidence>
<dbReference type="EMBL" id="JBHSWD010000001">
    <property type="protein sequence ID" value="MFC6591967.1"/>
    <property type="molecule type" value="Genomic_DNA"/>
</dbReference>
<sequence length="94" mass="10255">MSHPTVTVRIREALLFGQQRAAQTGRTQQLELGDDLYIRIAGGGRKFLLFGLAEEPAQETAQAIAAALGLQHPQYGWHQGQTLRSLTVIEGTAQ</sequence>
<gene>
    <name evidence="1" type="ORF">ACFP81_08095</name>
</gene>
<dbReference type="Proteomes" id="UP001596297">
    <property type="component" value="Unassembled WGS sequence"/>
</dbReference>
<keyword evidence="2" id="KW-1185">Reference proteome</keyword>
<protein>
    <submittedName>
        <fullName evidence="1">Uncharacterized protein</fullName>
    </submittedName>
</protein>
<organism evidence="1 2">
    <name type="scientific">Deinococcus lacus</name>
    <dbReference type="NCBI Taxonomy" id="392561"/>
    <lineage>
        <taxon>Bacteria</taxon>
        <taxon>Thermotogati</taxon>
        <taxon>Deinococcota</taxon>
        <taxon>Deinococci</taxon>
        <taxon>Deinococcales</taxon>
        <taxon>Deinococcaceae</taxon>
        <taxon>Deinococcus</taxon>
    </lineage>
</organism>
<accession>A0ABW1YCC9</accession>
<reference evidence="2" key="1">
    <citation type="journal article" date="2019" name="Int. J. Syst. Evol. Microbiol.">
        <title>The Global Catalogue of Microorganisms (GCM) 10K type strain sequencing project: providing services to taxonomists for standard genome sequencing and annotation.</title>
        <authorList>
            <consortium name="The Broad Institute Genomics Platform"/>
            <consortium name="The Broad Institute Genome Sequencing Center for Infectious Disease"/>
            <person name="Wu L."/>
            <person name="Ma J."/>
        </authorList>
    </citation>
    <scope>NUCLEOTIDE SEQUENCE [LARGE SCALE GENOMIC DNA]</scope>
    <source>
        <strain evidence="2">CGMCC 1.15772</strain>
    </source>
</reference>
<name>A0ABW1YCC9_9DEIO</name>
<dbReference type="RefSeq" id="WP_380082982.1">
    <property type="nucleotide sequence ID" value="NZ_JBHSWD010000001.1"/>
</dbReference>